<comment type="caution">
    <text evidence="2">The sequence shown here is derived from an EMBL/GenBank/DDBJ whole genome shotgun (WGS) entry which is preliminary data.</text>
</comment>
<reference evidence="2 3" key="1">
    <citation type="submission" date="2019-04" db="EMBL/GenBank/DDBJ databases">
        <title>Microbes associate with the intestines of laboratory mice.</title>
        <authorList>
            <person name="Navarre W."/>
            <person name="Wong E."/>
            <person name="Huang K."/>
            <person name="Tropini C."/>
            <person name="Ng K."/>
            <person name="Yu B."/>
        </authorList>
    </citation>
    <scope>NUCLEOTIDE SEQUENCE [LARGE SCALE GENOMIC DNA]</scope>
    <source>
        <strain evidence="2 3">NM39_I3</strain>
    </source>
</reference>
<name>A0A4S2EF80_PARDI</name>
<accession>A0A4S2EF80</accession>
<evidence type="ECO:0000313" key="2">
    <source>
        <dbReference type="EMBL" id="TGY54305.1"/>
    </source>
</evidence>
<feature type="transmembrane region" description="Helical" evidence="1">
    <location>
        <begin position="65"/>
        <end position="88"/>
    </location>
</feature>
<dbReference type="EMBL" id="SRYM01000073">
    <property type="protein sequence ID" value="TGY54305.1"/>
    <property type="molecule type" value="Genomic_DNA"/>
</dbReference>
<evidence type="ECO:0000313" key="3">
    <source>
        <dbReference type="Proteomes" id="UP000310032"/>
    </source>
</evidence>
<protein>
    <submittedName>
        <fullName evidence="2">Uncharacterized protein</fullName>
    </submittedName>
</protein>
<feature type="transmembrane region" description="Helical" evidence="1">
    <location>
        <begin position="148"/>
        <end position="169"/>
    </location>
</feature>
<keyword evidence="1" id="KW-0812">Transmembrane</keyword>
<keyword evidence="1" id="KW-0472">Membrane</keyword>
<gene>
    <name evidence="2" type="ORF">E5342_17545</name>
</gene>
<dbReference type="AlphaFoldDB" id="A0A4S2EF80"/>
<keyword evidence="1" id="KW-1133">Transmembrane helix</keyword>
<dbReference type="Proteomes" id="UP000310032">
    <property type="component" value="Unassembled WGS sequence"/>
</dbReference>
<feature type="transmembrane region" description="Helical" evidence="1">
    <location>
        <begin position="108"/>
        <end position="127"/>
    </location>
</feature>
<proteinExistence type="predicted"/>
<sequence>MRKLLAKYYNINYYCTYKLLFFILRRMINPLYWLSLSKWENSYIKRLISFDKRQEAARMDKGTDVYISMLALNTPCIISLWMLCLVGFACTKIFRVNILAIIFGNEVLFISFLIVTGVLGYYINEIFLFKKDKYRKYFTEFEKKKRYLLYYGIYVVSTVMQVATFYLLLNNA</sequence>
<organism evidence="2 3">
    <name type="scientific">Parabacteroides distasonis</name>
    <dbReference type="NCBI Taxonomy" id="823"/>
    <lineage>
        <taxon>Bacteria</taxon>
        <taxon>Pseudomonadati</taxon>
        <taxon>Bacteroidota</taxon>
        <taxon>Bacteroidia</taxon>
        <taxon>Bacteroidales</taxon>
        <taxon>Tannerellaceae</taxon>
        <taxon>Parabacteroides</taxon>
    </lineage>
</organism>
<evidence type="ECO:0000256" key="1">
    <source>
        <dbReference type="SAM" id="Phobius"/>
    </source>
</evidence>
<dbReference type="RefSeq" id="WP_135959945.1">
    <property type="nucleotide sequence ID" value="NZ_SRYM01000073.1"/>
</dbReference>